<name>I0FES5_BORCA</name>
<geneLocation type="plasmid" evidence="2">
    <name>unnamed23</name>
</geneLocation>
<gene>
    <name evidence="1" type="ordered locus">Q7M_1224</name>
</gene>
<dbReference type="HOGENOM" id="CLU_1944567_0_0_12"/>
<organism evidence="1 2">
    <name type="scientific">Borrelia crocidurae (strain Achema)</name>
    <dbReference type="NCBI Taxonomy" id="1155096"/>
    <lineage>
        <taxon>Bacteria</taxon>
        <taxon>Pseudomonadati</taxon>
        <taxon>Spirochaetota</taxon>
        <taxon>Spirochaetia</taxon>
        <taxon>Spirochaetales</taxon>
        <taxon>Borreliaceae</taxon>
        <taxon>Borrelia</taxon>
    </lineage>
</organism>
<protein>
    <submittedName>
        <fullName evidence="1">Borrelia ORF-A-containing protein</fullName>
    </submittedName>
</protein>
<accession>I0FES5</accession>
<dbReference type="Proteomes" id="UP000005212">
    <property type="component" value="Plasmid unnamed23"/>
</dbReference>
<reference evidence="2" key="2">
    <citation type="submission" date="2012-03" db="EMBL/GenBank/DDBJ databases">
        <title>Complete genome sequence of Borrelia crocidurae.</title>
        <authorList>
            <person name="Elbir H."/>
            <person name="Gimenez G."/>
            <person name="Robert C."/>
            <person name="Raoult D."/>
            <person name="Drancourt M."/>
        </authorList>
    </citation>
    <scope>NUCLEOTIDE SEQUENCE [LARGE SCALE GENOMIC DNA]</scope>
    <source>
        <strain evidence="2">Achema</strain>
        <plasmid evidence="2">unnamed23</plasmid>
    </source>
</reference>
<evidence type="ECO:0000313" key="2">
    <source>
        <dbReference type="Proteomes" id="UP000005212"/>
    </source>
</evidence>
<reference evidence="1 2" key="1">
    <citation type="journal article" date="2012" name="J. Bacteriol.">
        <title>Complete Genome Sequence of Borrelia crocidurae.</title>
        <authorList>
            <person name="Elbir H."/>
            <person name="Gimenez G."/>
            <person name="Robert C."/>
            <person name="Bergstrom S."/>
            <person name="Cutler S."/>
            <person name="Raoult D."/>
            <person name="Drancourt M."/>
        </authorList>
    </citation>
    <scope>NUCLEOTIDE SEQUENCE [LARGE SCALE GENOMIC DNA]</scope>
    <source>
        <strain evidence="1 2">Achema</strain>
        <plasmid evidence="2">unnamed23</plasmid>
    </source>
</reference>
<keyword evidence="1" id="KW-0614">Plasmid</keyword>
<dbReference type="KEGG" id="bcw:Q7M_1224"/>
<dbReference type="EMBL" id="CP003449">
    <property type="protein sequence ID" value="AFI31981.1"/>
    <property type="molecule type" value="Genomic_DNA"/>
</dbReference>
<dbReference type="AlphaFoldDB" id="I0FES5"/>
<dbReference type="PATRIC" id="fig|1155096.3.peg.1231"/>
<sequence length="135" mass="15667">MGLIKSKIRKLGEQKGSIAYYVQNMELAHVHKDIILKYLIQLLTENLYDKKIIGDFDADIKNTTFNYTNLETFGILFKFKECKSLIEISHVERPDVINKTNISNINKKNSKNSIETNSLKNPLCKKQKSEKVQFK</sequence>
<evidence type="ECO:0000313" key="1">
    <source>
        <dbReference type="EMBL" id="AFI31981.1"/>
    </source>
</evidence>
<proteinExistence type="predicted"/>